<protein>
    <submittedName>
        <fullName evidence="2">DUF148 domain-containing protein</fullName>
    </submittedName>
</protein>
<reference evidence="2" key="1">
    <citation type="submission" date="2016-11" db="UniProtKB">
        <authorList>
            <consortium name="WormBaseParasite"/>
        </authorList>
    </citation>
    <scope>IDENTIFICATION</scope>
    <source>
        <strain evidence="2">KR3021</strain>
    </source>
</reference>
<name>A0AC35UCW0_9BILA</name>
<accession>A0AC35UCW0</accession>
<dbReference type="WBParaSite" id="RSKR_0001030500.1">
    <property type="protein sequence ID" value="RSKR_0001030500.1"/>
    <property type="gene ID" value="RSKR_0001030500"/>
</dbReference>
<organism evidence="1 2">
    <name type="scientific">Rhabditophanes sp. KR3021</name>
    <dbReference type="NCBI Taxonomy" id="114890"/>
    <lineage>
        <taxon>Eukaryota</taxon>
        <taxon>Metazoa</taxon>
        <taxon>Ecdysozoa</taxon>
        <taxon>Nematoda</taxon>
        <taxon>Chromadorea</taxon>
        <taxon>Rhabditida</taxon>
        <taxon>Tylenchina</taxon>
        <taxon>Panagrolaimomorpha</taxon>
        <taxon>Strongyloidoidea</taxon>
        <taxon>Alloionematidae</taxon>
        <taxon>Rhabditophanes</taxon>
    </lineage>
</organism>
<proteinExistence type="predicted"/>
<sequence length="112" mass="12374">MNNNDLSENEKGFQVGELISGENEEIQADYAQFKDAKAAAKTLLDEQLASVSSKLNPEAKGVFDKMEDVYNNKDLTKAEADEQIQTIQTETVDKEATKDASAAFSSNFFNRS</sequence>
<evidence type="ECO:0000313" key="2">
    <source>
        <dbReference type="WBParaSite" id="RSKR_0001030500.1"/>
    </source>
</evidence>
<dbReference type="Proteomes" id="UP000095286">
    <property type="component" value="Unplaced"/>
</dbReference>
<evidence type="ECO:0000313" key="1">
    <source>
        <dbReference type="Proteomes" id="UP000095286"/>
    </source>
</evidence>